<evidence type="ECO:0000313" key="1">
    <source>
        <dbReference type="EMBL" id="OUI78071.1"/>
    </source>
</evidence>
<proteinExistence type="predicted"/>
<gene>
    <name evidence="1" type="ORF">HK18_11050</name>
</gene>
<dbReference type="RefSeq" id="WP_008854760.1">
    <property type="nucleotide sequence ID" value="NZ_JOPB01000008.1"/>
</dbReference>
<reference evidence="2" key="1">
    <citation type="submission" date="2014-06" db="EMBL/GenBank/DDBJ databases">
        <authorList>
            <person name="Winans N.J."/>
            <person name="Newell P.D."/>
            <person name="Douglas A.E."/>
        </authorList>
    </citation>
    <scope>NUCLEOTIDE SEQUENCE [LARGE SCALE GENOMIC DNA]</scope>
    <source>
        <strain evidence="2">DmL_052</strain>
    </source>
</reference>
<dbReference type="AlphaFoldDB" id="A0A251ZTT5"/>
<evidence type="ECO:0000313" key="2">
    <source>
        <dbReference type="Proteomes" id="UP000194946"/>
    </source>
</evidence>
<name>A0A251ZTT5_9PROT</name>
<protein>
    <submittedName>
        <fullName evidence="1">Uncharacterized protein</fullName>
    </submittedName>
</protein>
<accession>A0A251ZTT5</accession>
<keyword evidence="2" id="KW-1185">Reference proteome</keyword>
<dbReference type="Proteomes" id="UP000194946">
    <property type="component" value="Unassembled WGS sequence"/>
</dbReference>
<sequence length="104" mass="12158">MDFYTGKPDRPIEHYGIVSYTFQQLPFMEKASGALKELFKNKVKKVEPQSDEEAMQSIKLLVLEKNSKTNVIYDMKISTIYVPAFYAYCMITKIYASYGRYKDE</sequence>
<organism evidence="1 2">
    <name type="scientific">Commensalibacter intestini</name>
    <dbReference type="NCBI Taxonomy" id="479936"/>
    <lineage>
        <taxon>Bacteria</taxon>
        <taxon>Pseudomonadati</taxon>
        <taxon>Pseudomonadota</taxon>
        <taxon>Alphaproteobacteria</taxon>
        <taxon>Acetobacterales</taxon>
        <taxon>Acetobacteraceae</taxon>
    </lineage>
</organism>
<comment type="caution">
    <text evidence="1">The sequence shown here is derived from an EMBL/GenBank/DDBJ whole genome shotgun (WGS) entry which is preliminary data.</text>
</comment>
<dbReference type="EMBL" id="JOPB01000008">
    <property type="protein sequence ID" value="OUI78071.1"/>
    <property type="molecule type" value="Genomic_DNA"/>
</dbReference>